<dbReference type="Proteomes" id="UP000680656">
    <property type="component" value="Chromosome"/>
</dbReference>
<dbReference type="CDD" id="cd00130">
    <property type="entry name" value="PAS"/>
    <property type="match status" value="1"/>
</dbReference>
<accession>A0A8E7B2S3</accession>
<dbReference type="AlphaFoldDB" id="A0A8E7B2S3"/>
<dbReference type="NCBIfam" id="TIGR00229">
    <property type="entry name" value="sensory_box"/>
    <property type="match status" value="1"/>
</dbReference>
<dbReference type="Gene3D" id="1.10.10.10">
    <property type="entry name" value="Winged helix-like DNA-binding domain superfamily/Winged helix DNA-binding domain"/>
    <property type="match status" value="1"/>
</dbReference>
<gene>
    <name evidence="2" type="ORF">KHC33_01905</name>
</gene>
<dbReference type="GO" id="GO:0006355">
    <property type="term" value="P:regulation of DNA-templated transcription"/>
    <property type="evidence" value="ECO:0007669"/>
    <property type="project" value="InterPro"/>
</dbReference>
<feature type="domain" description="PAS" evidence="1">
    <location>
        <begin position="311"/>
        <end position="365"/>
    </location>
</feature>
<proteinExistence type="predicted"/>
<dbReference type="SMART" id="SM00091">
    <property type="entry name" value="PAS"/>
    <property type="match status" value="2"/>
</dbReference>
<dbReference type="InterPro" id="IPR036388">
    <property type="entry name" value="WH-like_DNA-bd_sf"/>
</dbReference>
<dbReference type="KEGG" id="mrtj:KHC33_01905"/>
<dbReference type="SUPFAM" id="SSF46785">
    <property type="entry name" value="Winged helix' DNA-binding domain"/>
    <property type="match status" value="1"/>
</dbReference>
<dbReference type="InterPro" id="IPR011991">
    <property type="entry name" value="ArsR-like_HTH"/>
</dbReference>
<sequence length="423" mass="47852">MDNTHYYISRITEHLRENRGGLTISEISAGLSMSRNTISKYIEMMFLSGIVDVRTVGKAKIFSLSKRIPITTLLNYISSAVIQTDDSYVIRNANLSAADFLEMELNQLAGRNVLDLLTIQGLKQDIRTWIISSDRPMVFASDVELIRSERKRLIWLTVADVVMYDGTKGHFLVIEDVNDWKEAEESKNRYYKLFHALADETDERIFVMTPELMFTYVNPRYGVAHHRDPQSMIGENRLNFCDTHARHLISDAAGYVHTKGEPYRIIFPLQERDTVRWFDERLFPISDNSGEIREIIGFSRDITGFQEGGSAPVLLASLMDMLHEAVITTTPAGKVLSWNRGAELMTGYPRDELIGSTALSIITPELNAGRDLVQETCTGDEIRDLKAIIRARGGRKKRVFISTSRVSIQGGIVSGVCIVIREH</sequence>
<dbReference type="InterPro" id="IPR013656">
    <property type="entry name" value="PAS_4"/>
</dbReference>
<dbReference type="InterPro" id="IPR036390">
    <property type="entry name" value="WH_DNA-bd_sf"/>
</dbReference>
<dbReference type="GeneID" id="65095899"/>
<reference evidence="2 3" key="1">
    <citation type="submission" date="2021-05" db="EMBL/GenBank/DDBJ databases">
        <title>A novel Methanospirillum isolate from a pyrite-forming mixed culture.</title>
        <authorList>
            <person name="Bunk B."/>
            <person name="Sproer C."/>
            <person name="Spring S."/>
            <person name="Pester M."/>
        </authorList>
    </citation>
    <scope>NUCLEOTIDE SEQUENCE [LARGE SCALE GENOMIC DNA]</scope>
    <source>
        <strain evidence="2 3">J.3.6.1-F.2.7.3</strain>
    </source>
</reference>
<evidence type="ECO:0000313" key="3">
    <source>
        <dbReference type="Proteomes" id="UP000680656"/>
    </source>
</evidence>
<dbReference type="Pfam" id="PF13426">
    <property type="entry name" value="PAS_9"/>
    <property type="match status" value="1"/>
</dbReference>
<dbReference type="Pfam" id="PF00989">
    <property type="entry name" value="PAS"/>
    <property type="match status" value="1"/>
</dbReference>
<name>A0A8E7B2S3_9EURY</name>
<dbReference type="InterPro" id="IPR000014">
    <property type="entry name" value="PAS"/>
</dbReference>
<dbReference type="PROSITE" id="PS50112">
    <property type="entry name" value="PAS"/>
    <property type="match status" value="1"/>
</dbReference>
<dbReference type="SUPFAM" id="SSF55785">
    <property type="entry name" value="PYP-like sensor domain (PAS domain)"/>
    <property type="match status" value="3"/>
</dbReference>
<keyword evidence="3" id="KW-1185">Reference proteome</keyword>
<dbReference type="CDD" id="cd00090">
    <property type="entry name" value="HTH_ARSR"/>
    <property type="match status" value="1"/>
</dbReference>
<evidence type="ECO:0000259" key="1">
    <source>
        <dbReference type="PROSITE" id="PS50112"/>
    </source>
</evidence>
<dbReference type="Pfam" id="PF08448">
    <property type="entry name" value="PAS_4"/>
    <property type="match status" value="1"/>
</dbReference>
<dbReference type="RefSeq" id="WP_214420113.1">
    <property type="nucleotide sequence ID" value="NZ_CP075546.1"/>
</dbReference>
<protein>
    <submittedName>
        <fullName evidence="2">PAS domain S-box protein</fullName>
    </submittedName>
</protein>
<dbReference type="InterPro" id="IPR035965">
    <property type="entry name" value="PAS-like_dom_sf"/>
</dbReference>
<dbReference type="InterPro" id="IPR013767">
    <property type="entry name" value="PAS_fold"/>
</dbReference>
<evidence type="ECO:0000313" key="2">
    <source>
        <dbReference type="EMBL" id="QVV89316.1"/>
    </source>
</evidence>
<organism evidence="2 3">
    <name type="scientific">Methanospirillum purgamenti</name>
    <dbReference type="NCBI Taxonomy" id="2834276"/>
    <lineage>
        <taxon>Archaea</taxon>
        <taxon>Methanobacteriati</taxon>
        <taxon>Methanobacteriota</taxon>
        <taxon>Stenosarchaea group</taxon>
        <taxon>Methanomicrobia</taxon>
        <taxon>Methanomicrobiales</taxon>
        <taxon>Methanospirillaceae</taxon>
        <taxon>Methanospirillum</taxon>
    </lineage>
</organism>
<dbReference type="EMBL" id="CP075546">
    <property type="protein sequence ID" value="QVV89316.1"/>
    <property type="molecule type" value="Genomic_DNA"/>
</dbReference>
<dbReference type="Gene3D" id="3.30.450.20">
    <property type="entry name" value="PAS domain"/>
    <property type="match status" value="3"/>
</dbReference>